<evidence type="ECO:0000256" key="3">
    <source>
        <dbReference type="ARBA" id="ARBA00022452"/>
    </source>
</evidence>
<proteinExistence type="inferred from homology"/>
<dbReference type="InterPro" id="IPR037066">
    <property type="entry name" value="Plug_dom_sf"/>
</dbReference>
<evidence type="ECO:0000259" key="11">
    <source>
        <dbReference type="Pfam" id="PF00593"/>
    </source>
</evidence>
<keyword evidence="2 8" id="KW-0813">Transport</keyword>
<comment type="similarity">
    <text evidence="8 9">Belongs to the TonB-dependent receptor family.</text>
</comment>
<evidence type="ECO:0000256" key="6">
    <source>
        <dbReference type="ARBA" id="ARBA00023136"/>
    </source>
</evidence>
<dbReference type="EMBL" id="CP051775">
    <property type="protein sequence ID" value="QJE73168.1"/>
    <property type="molecule type" value="Genomic_DNA"/>
</dbReference>
<gene>
    <name evidence="13" type="ORF">HHL28_08775</name>
</gene>
<dbReference type="AlphaFoldDB" id="A0A858R6Z5"/>
<dbReference type="Gene3D" id="2.170.130.10">
    <property type="entry name" value="TonB-dependent receptor, plug domain"/>
    <property type="match status" value="1"/>
</dbReference>
<dbReference type="Gene3D" id="2.40.170.20">
    <property type="entry name" value="TonB-dependent receptor, beta-barrel domain"/>
    <property type="match status" value="1"/>
</dbReference>
<evidence type="ECO:0000256" key="2">
    <source>
        <dbReference type="ARBA" id="ARBA00022448"/>
    </source>
</evidence>
<evidence type="ECO:0000256" key="8">
    <source>
        <dbReference type="PROSITE-ProRule" id="PRU01360"/>
    </source>
</evidence>
<dbReference type="PANTHER" id="PTHR47234">
    <property type="match status" value="1"/>
</dbReference>
<dbReference type="KEGG" id="acru:HHL28_08775"/>
<dbReference type="InterPro" id="IPR000531">
    <property type="entry name" value="Beta-barrel_TonB"/>
</dbReference>
<dbReference type="PANTHER" id="PTHR47234:SF2">
    <property type="entry name" value="TONB-DEPENDENT RECEPTOR"/>
    <property type="match status" value="1"/>
</dbReference>
<keyword evidence="14" id="KW-1185">Reference proteome</keyword>
<feature type="signal peptide" evidence="10">
    <location>
        <begin position="1"/>
        <end position="22"/>
    </location>
</feature>
<evidence type="ECO:0000256" key="4">
    <source>
        <dbReference type="ARBA" id="ARBA00022692"/>
    </source>
</evidence>
<evidence type="ECO:0000256" key="1">
    <source>
        <dbReference type="ARBA" id="ARBA00004571"/>
    </source>
</evidence>
<evidence type="ECO:0000256" key="10">
    <source>
        <dbReference type="SAM" id="SignalP"/>
    </source>
</evidence>
<keyword evidence="10" id="KW-0732">Signal</keyword>
<feature type="domain" description="TonB-dependent receptor-like beta-barrel" evidence="11">
    <location>
        <begin position="338"/>
        <end position="907"/>
    </location>
</feature>
<protein>
    <submittedName>
        <fullName evidence="13">TonB-dependent receptor</fullName>
    </submittedName>
</protein>
<evidence type="ECO:0000256" key="7">
    <source>
        <dbReference type="ARBA" id="ARBA00023237"/>
    </source>
</evidence>
<evidence type="ECO:0000256" key="9">
    <source>
        <dbReference type="RuleBase" id="RU003357"/>
    </source>
</evidence>
<dbReference type="GO" id="GO:0009279">
    <property type="term" value="C:cell outer membrane"/>
    <property type="evidence" value="ECO:0007669"/>
    <property type="project" value="UniProtKB-SubCell"/>
</dbReference>
<sequence length="944" mass="100231">MRTWLMAGAAMGFGLAAGSVQAQGTDSAQLEEIVVTGSRISRPELTSSSPVAVVSNEDIRLSGNVNVEQILNEMPQVVPGLTSTSNNPGNGTASVDLRGLGPQRTLVLVNGRRFVPSSQGGVVDINNIPASLVQRVEVVTGGASAVYGSDAVAGVVNFILRDDFEGAEVNAQYGITQEGDGEDYDVSATLGGNFAEGRGNAVVFANYYKRKAVFQGEREFSAFALQDDEDASGRAILSRGGSSSVLGTRLFGPLTLPNGATSSTGVGFDTAGNPSPFRIPTDLYNFAPVNYLQVPQERWALTGMARYEIAEAAELYVEANFINNQVPQQLAPSPLAEDIQVNLDNPFLSAATRQILATNFDEDGDGIADITVGRRLAELGPRISNDEYNAYRVLSGVRGDLPFGWNYDAYYSYGRVKRENRLENDAALSRIQQALFAVAGPGGTVTCQDPSGGCVPLNIFGAGNISQEAADFIRVGATNSTTIEEQVAAASISGDLFELPAGGLGVALGAEWRKEKSAFTPDEFLASGDVVGFNAGEPTAGSFTVKELFGEVLVPILSDLPFVKDLSFEGGLRYSDYSTVGSVWTYKAGGEWSPTDDIRIRGLYQRAVRAPNVLELFSGPSQDFPAYTDPCDAGQGPAGAVADLCVAQGIPRTQLGIFEQANSQVEARLSGNPDLNEEKSDTYTIGAVLTPTFIDDLSITVDYFNIKVKDAVGQFGGGAGNIVSLCFQSLDINSPFCQAFTRDQSGNIDIVDTPNANNASLKTQGLDIQANYALPLDGFTLLEGDTALRFGFLGTYLFDYKFQSGPGLDEIQCAGFTGSPCPGPGGAVTGTGTPEWKHVLSTTLETGPLSMRVQWRFIGSMKDARISTGTPREDVPVPKVGAVNYFDLGFQFMASENLTFVGGVDNLLDRSPPTLGDAQVQANTDPSLYDVLGRRFFVGVTAKF</sequence>
<dbReference type="Pfam" id="PF07715">
    <property type="entry name" value="Plug"/>
    <property type="match status" value="1"/>
</dbReference>
<keyword evidence="4 8" id="KW-0812">Transmembrane</keyword>
<dbReference type="InterPro" id="IPR039426">
    <property type="entry name" value="TonB-dep_rcpt-like"/>
</dbReference>
<name>A0A858R6Z5_9PROT</name>
<dbReference type="InterPro" id="IPR012910">
    <property type="entry name" value="Plug_dom"/>
</dbReference>
<comment type="subcellular location">
    <subcellularLocation>
        <location evidence="1 8">Cell outer membrane</location>
        <topology evidence="1 8">Multi-pass membrane protein</topology>
    </subcellularLocation>
</comment>
<dbReference type="Pfam" id="PF00593">
    <property type="entry name" value="TonB_dep_Rec_b-barrel"/>
    <property type="match status" value="1"/>
</dbReference>
<feature type="chain" id="PRO_5032273674" evidence="10">
    <location>
        <begin position="23"/>
        <end position="944"/>
    </location>
</feature>
<organism evidence="13 14">
    <name type="scientific">Aerophototrophica crusticola</name>
    <dbReference type="NCBI Taxonomy" id="1709002"/>
    <lineage>
        <taxon>Bacteria</taxon>
        <taxon>Pseudomonadati</taxon>
        <taxon>Pseudomonadota</taxon>
        <taxon>Alphaproteobacteria</taxon>
        <taxon>Rhodospirillales</taxon>
        <taxon>Rhodospirillaceae</taxon>
        <taxon>Aerophototrophica</taxon>
    </lineage>
</organism>
<keyword evidence="5 9" id="KW-0798">TonB box</keyword>
<keyword evidence="3 8" id="KW-1134">Transmembrane beta strand</keyword>
<evidence type="ECO:0000259" key="12">
    <source>
        <dbReference type="Pfam" id="PF07715"/>
    </source>
</evidence>
<dbReference type="InterPro" id="IPR036942">
    <property type="entry name" value="Beta-barrel_TonB_sf"/>
</dbReference>
<keyword evidence="13" id="KW-0675">Receptor</keyword>
<dbReference type="Proteomes" id="UP000501891">
    <property type="component" value="Chromosome"/>
</dbReference>
<accession>A0A858R6Z5</accession>
<keyword evidence="7 8" id="KW-0998">Cell outer membrane</keyword>
<reference evidence="13" key="1">
    <citation type="submission" date="2020-04" db="EMBL/GenBank/DDBJ databases">
        <title>A desert anoxygenic phototrophic bacterium fixes CO2 using RubisCO under aerobic conditions.</title>
        <authorList>
            <person name="Tang K."/>
        </authorList>
    </citation>
    <scope>NUCLEOTIDE SEQUENCE [LARGE SCALE GENOMIC DNA]</scope>
    <source>
        <strain evidence="13">MIMtkB3</strain>
    </source>
</reference>
<feature type="domain" description="TonB-dependent receptor plug" evidence="12">
    <location>
        <begin position="46"/>
        <end position="155"/>
    </location>
</feature>
<evidence type="ECO:0000256" key="5">
    <source>
        <dbReference type="ARBA" id="ARBA00023077"/>
    </source>
</evidence>
<dbReference type="SUPFAM" id="SSF56935">
    <property type="entry name" value="Porins"/>
    <property type="match status" value="1"/>
</dbReference>
<evidence type="ECO:0000313" key="13">
    <source>
        <dbReference type="EMBL" id="QJE73168.1"/>
    </source>
</evidence>
<dbReference type="PROSITE" id="PS52016">
    <property type="entry name" value="TONB_DEPENDENT_REC_3"/>
    <property type="match status" value="1"/>
</dbReference>
<keyword evidence="6 8" id="KW-0472">Membrane</keyword>
<evidence type="ECO:0000313" key="14">
    <source>
        <dbReference type="Proteomes" id="UP000501891"/>
    </source>
</evidence>